<evidence type="ECO:0000259" key="2">
    <source>
        <dbReference type="SMART" id="SM00460"/>
    </source>
</evidence>
<dbReference type="Proteomes" id="UP000235731">
    <property type="component" value="Unassembled WGS sequence"/>
</dbReference>
<dbReference type="InterPro" id="IPR038765">
    <property type="entry name" value="Papain-like_cys_pep_sf"/>
</dbReference>
<evidence type="ECO:0000313" key="3">
    <source>
        <dbReference type="EMBL" id="PMP62815.1"/>
    </source>
</evidence>
<feature type="transmembrane region" description="Helical" evidence="1">
    <location>
        <begin position="100"/>
        <end position="120"/>
    </location>
</feature>
<dbReference type="Gene3D" id="3.10.620.30">
    <property type="match status" value="1"/>
</dbReference>
<evidence type="ECO:0000256" key="1">
    <source>
        <dbReference type="SAM" id="Phobius"/>
    </source>
</evidence>
<feature type="transmembrane region" description="Helical" evidence="1">
    <location>
        <begin position="162"/>
        <end position="185"/>
    </location>
</feature>
<keyword evidence="1" id="KW-1133">Transmembrane helix</keyword>
<dbReference type="InterPro" id="IPR052901">
    <property type="entry name" value="Bact_TGase-like"/>
</dbReference>
<dbReference type="SMART" id="SM00460">
    <property type="entry name" value="TGc"/>
    <property type="match status" value="1"/>
</dbReference>
<dbReference type="SUPFAM" id="SSF54001">
    <property type="entry name" value="Cysteine proteinases"/>
    <property type="match status" value="1"/>
</dbReference>
<dbReference type="Pfam" id="PF11992">
    <property type="entry name" value="TgpA_N"/>
    <property type="match status" value="1"/>
</dbReference>
<dbReference type="InterPro" id="IPR021878">
    <property type="entry name" value="TgpA_N"/>
</dbReference>
<reference evidence="3 4" key="1">
    <citation type="submission" date="2018-01" db="EMBL/GenBank/DDBJ databases">
        <title>Metagenomic assembled genomes from two thermal pools in the Uzon Caldera, Kamchatka, Russia.</title>
        <authorList>
            <person name="Wilkins L."/>
            <person name="Ettinger C."/>
        </authorList>
    </citation>
    <scope>NUCLEOTIDE SEQUENCE [LARGE SCALE GENOMIC DNA]</scope>
    <source>
        <strain evidence="3">ZAV-15</strain>
    </source>
</reference>
<feature type="transmembrane region" description="Helical" evidence="1">
    <location>
        <begin position="56"/>
        <end position="79"/>
    </location>
</feature>
<dbReference type="EMBL" id="PNIE01000053">
    <property type="protein sequence ID" value="PMP62815.1"/>
    <property type="molecule type" value="Genomic_DNA"/>
</dbReference>
<feature type="transmembrane region" description="Helical" evidence="1">
    <location>
        <begin position="548"/>
        <end position="566"/>
    </location>
</feature>
<feature type="domain" description="Transglutaminase-like" evidence="2">
    <location>
        <begin position="405"/>
        <end position="475"/>
    </location>
</feature>
<name>A0A2N7PJL7_9BACT</name>
<accession>A0A2N7PJL7</accession>
<dbReference type="Pfam" id="PF01841">
    <property type="entry name" value="Transglut_core"/>
    <property type="match status" value="1"/>
</dbReference>
<feature type="transmembrane region" description="Helical" evidence="1">
    <location>
        <begin position="12"/>
        <end position="41"/>
    </location>
</feature>
<evidence type="ECO:0000313" key="4">
    <source>
        <dbReference type="Proteomes" id="UP000235731"/>
    </source>
</evidence>
<dbReference type="AlphaFoldDB" id="A0A2N7PJL7"/>
<comment type="caution">
    <text evidence="3">The sequence shown here is derived from an EMBL/GenBank/DDBJ whole genome shotgun (WGS) entry which is preliminary data.</text>
</comment>
<sequence>MSFKRKTLEISILYGSLLFPLSVLFNILAKEIYLVFFFLLIPSLLFEKKNWHPPRFLINLLGLSFILIFFLTVSLTNFLEKALETLFLLLSLKFLENKTLRDYLQIYLLEFLILCGASFYYAELSFFLILALSFIYFGYALFLHLYMEEGEVSILTGEEIKAIIFSFGALLFLSFILSIVFFLGLPRLQVPLFTLGIEKERAKTGFTDKIRLGSFSEIQESSAPVLRIIFEKNYKPDPKELYFKVIAFDYFDGRTWKRTVSKEEENPLRAQKGPAKKATFYLLSGQQDYLPFLERKLYIKASFPLRHYQDGIVKSAEPLNYPVKYELYFTEIGSEVFYKQEPEAFLVKYLQVPEVSESIKKLAEKLKGKNDRETLENILNYFKKEGFQYSLSSLPLGEKALENFLFKVKRGNCEYFAGTTALLLRLNGIPSRVIGGYRGAIYNPQGGYYLVEERFAHSWVEAYLQGSWVRIDPTPGFSYEMLIRKKGILETLRLYYDLLNHYYTKLILDYNYQKQKKFYEILREKLTLREEKPFKDFNFKSGLKEKKLLVIFFLILLGLFFFLKYGRTLFEPKEKRLLRAFFKELKKRGYVKRENEGIFELIEKLRDEALKNRALKFAKIYSEYYYKDKPFDKMVISELKRCLKELRNLS</sequence>
<dbReference type="InterPro" id="IPR002931">
    <property type="entry name" value="Transglutaminase-like"/>
</dbReference>
<dbReference type="PANTHER" id="PTHR42736">
    <property type="entry name" value="PROTEIN-GLUTAMINE GAMMA-GLUTAMYLTRANSFERASE"/>
    <property type="match status" value="1"/>
</dbReference>
<organism evidence="3 4">
    <name type="scientific">Caldimicrobium thiodismutans</name>
    <dbReference type="NCBI Taxonomy" id="1653476"/>
    <lineage>
        <taxon>Bacteria</taxon>
        <taxon>Pseudomonadati</taxon>
        <taxon>Thermodesulfobacteriota</taxon>
        <taxon>Thermodesulfobacteria</taxon>
        <taxon>Thermodesulfobacteriales</taxon>
        <taxon>Thermodesulfobacteriaceae</taxon>
        <taxon>Caldimicrobium</taxon>
    </lineage>
</organism>
<keyword evidence="1" id="KW-0812">Transmembrane</keyword>
<proteinExistence type="predicted"/>
<dbReference type="PANTHER" id="PTHR42736:SF1">
    <property type="entry name" value="PROTEIN-GLUTAMINE GAMMA-GLUTAMYLTRANSFERASE"/>
    <property type="match status" value="1"/>
</dbReference>
<gene>
    <name evidence="3" type="ORF">C0197_03880</name>
</gene>
<feature type="transmembrane region" description="Helical" evidence="1">
    <location>
        <begin position="126"/>
        <end position="146"/>
    </location>
</feature>
<protein>
    <recommendedName>
        <fullName evidence="2">Transglutaminase-like domain-containing protein</fullName>
    </recommendedName>
</protein>
<keyword evidence="1" id="KW-0472">Membrane</keyword>